<keyword evidence="3" id="KW-1185">Reference proteome</keyword>
<feature type="transmembrane region" description="Helical" evidence="1">
    <location>
        <begin position="40"/>
        <end position="59"/>
    </location>
</feature>
<dbReference type="Proteomes" id="UP001152300">
    <property type="component" value="Unassembled WGS sequence"/>
</dbReference>
<organism evidence="2 3">
    <name type="scientific">Sclerotinia nivalis</name>
    <dbReference type="NCBI Taxonomy" id="352851"/>
    <lineage>
        <taxon>Eukaryota</taxon>
        <taxon>Fungi</taxon>
        <taxon>Dikarya</taxon>
        <taxon>Ascomycota</taxon>
        <taxon>Pezizomycotina</taxon>
        <taxon>Leotiomycetes</taxon>
        <taxon>Helotiales</taxon>
        <taxon>Sclerotiniaceae</taxon>
        <taxon>Sclerotinia</taxon>
    </lineage>
</organism>
<proteinExistence type="predicted"/>
<dbReference type="EMBL" id="JAPEIS010000003">
    <property type="protein sequence ID" value="KAJ8068171.1"/>
    <property type="molecule type" value="Genomic_DNA"/>
</dbReference>
<accession>A0A9X0ASI7</accession>
<comment type="caution">
    <text evidence="2">The sequence shown here is derived from an EMBL/GenBank/DDBJ whole genome shotgun (WGS) entry which is preliminary data.</text>
</comment>
<gene>
    <name evidence="2" type="ORF">OCU04_003741</name>
</gene>
<keyword evidence="1" id="KW-1133">Transmembrane helix</keyword>
<keyword evidence="1" id="KW-0472">Membrane</keyword>
<evidence type="ECO:0000313" key="2">
    <source>
        <dbReference type="EMBL" id="KAJ8068171.1"/>
    </source>
</evidence>
<dbReference type="AlphaFoldDB" id="A0A9X0ASI7"/>
<name>A0A9X0ASI7_9HELO</name>
<protein>
    <submittedName>
        <fullName evidence="2">Uncharacterized protein</fullName>
    </submittedName>
</protein>
<evidence type="ECO:0000313" key="3">
    <source>
        <dbReference type="Proteomes" id="UP001152300"/>
    </source>
</evidence>
<feature type="transmembrane region" description="Helical" evidence="1">
    <location>
        <begin position="12"/>
        <end position="28"/>
    </location>
</feature>
<evidence type="ECO:0000256" key="1">
    <source>
        <dbReference type="SAM" id="Phobius"/>
    </source>
</evidence>
<reference evidence="2" key="1">
    <citation type="submission" date="2022-11" db="EMBL/GenBank/DDBJ databases">
        <title>Genome Resource of Sclerotinia nivalis Strain SnTB1, a Plant Pathogen Isolated from American Ginseng.</title>
        <authorList>
            <person name="Fan S."/>
        </authorList>
    </citation>
    <scope>NUCLEOTIDE SEQUENCE</scope>
    <source>
        <strain evidence="2">SnTB1</strain>
    </source>
</reference>
<sequence length="74" mass="8220">MIYIPPRTSLRAGPFAIFIIYGFTALHYGDSGISSYSHFAKYALAAQLLGTINFGLFRLESPRLSATTFKQKLT</sequence>
<keyword evidence="1" id="KW-0812">Transmembrane</keyword>